<name>A0A1B2JA98_PICPA</name>
<reference evidence="4 5" key="1">
    <citation type="submission" date="2016-02" db="EMBL/GenBank/DDBJ databases">
        <title>Comparative genomic and transcriptomic foundation for Pichia pastoris.</title>
        <authorList>
            <person name="Love K.R."/>
            <person name="Shah K.A."/>
            <person name="Whittaker C.A."/>
            <person name="Wu J."/>
            <person name="Bartlett M.C."/>
            <person name="Ma D."/>
            <person name="Leeson R.L."/>
            <person name="Priest M."/>
            <person name="Young S.K."/>
            <person name="Love J.C."/>
        </authorList>
    </citation>
    <scope>NUCLEOTIDE SEQUENCE [LARGE SCALE GENOMIC DNA]</scope>
    <source>
        <strain evidence="4 5">ATCC 28485</strain>
    </source>
</reference>
<protein>
    <submittedName>
        <fullName evidence="4">BA75_01523T0</fullName>
    </submittedName>
</protein>
<evidence type="ECO:0000259" key="3">
    <source>
        <dbReference type="Pfam" id="PF23868"/>
    </source>
</evidence>
<keyword evidence="5" id="KW-1185">Reference proteome</keyword>
<dbReference type="EMBL" id="CP014584">
    <property type="protein sequence ID" value="ANZ74805.1"/>
    <property type="molecule type" value="Genomic_DNA"/>
</dbReference>
<proteinExistence type="predicted"/>
<organism evidence="4 5">
    <name type="scientific">Komagataella pastoris</name>
    <name type="common">Yeast</name>
    <name type="synonym">Pichia pastoris</name>
    <dbReference type="NCBI Taxonomy" id="4922"/>
    <lineage>
        <taxon>Eukaryota</taxon>
        <taxon>Fungi</taxon>
        <taxon>Dikarya</taxon>
        <taxon>Ascomycota</taxon>
        <taxon>Saccharomycotina</taxon>
        <taxon>Pichiomycetes</taxon>
        <taxon>Pichiales</taxon>
        <taxon>Pichiaceae</taxon>
        <taxon>Komagataella</taxon>
    </lineage>
</organism>
<evidence type="ECO:0000256" key="2">
    <source>
        <dbReference type="SAM" id="Phobius"/>
    </source>
</evidence>
<feature type="transmembrane region" description="Helical" evidence="2">
    <location>
        <begin position="489"/>
        <end position="507"/>
    </location>
</feature>
<keyword evidence="2" id="KW-0472">Membrane</keyword>
<evidence type="ECO:0000313" key="5">
    <source>
        <dbReference type="Proteomes" id="UP000094565"/>
    </source>
</evidence>
<dbReference type="AlphaFoldDB" id="A0A1B2JA98"/>
<feature type="coiled-coil region" evidence="1">
    <location>
        <begin position="523"/>
        <end position="565"/>
    </location>
</feature>
<dbReference type="OrthoDB" id="4083320at2759"/>
<accession>A0A1B2JA98</accession>
<dbReference type="Pfam" id="PF23868">
    <property type="entry name" value="Mmc1_C"/>
    <property type="match status" value="1"/>
</dbReference>
<gene>
    <name evidence="4" type="ORF">ATY40_BA7501523</name>
</gene>
<keyword evidence="2" id="KW-1133">Transmembrane helix</keyword>
<feature type="domain" description="Mmc1 C-terminal" evidence="3">
    <location>
        <begin position="349"/>
        <end position="527"/>
    </location>
</feature>
<evidence type="ECO:0000256" key="1">
    <source>
        <dbReference type="SAM" id="Coils"/>
    </source>
</evidence>
<evidence type="ECO:0000313" key="4">
    <source>
        <dbReference type="EMBL" id="ANZ74805.1"/>
    </source>
</evidence>
<dbReference type="InterPro" id="IPR056196">
    <property type="entry name" value="Mmc1_C"/>
</dbReference>
<keyword evidence="2" id="KW-0812">Transmembrane</keyword>
<keyword evidence="1" id="KW-0175">Coiled coil</keyword>
<dbReference type="Proteomes" id="UP000094565">
    <property type="component" value="Chromosome 1"/>
</dbReference>
<sequence length="573" mass="65431">MRRFYSQIARRNPLVDGLEKYLNSSKVASITKNKISTVLSSLKDQLQSQDEKYSPYTIKVGIYSHDTQLSLKLTKALLVDPLDPKTYWSDYEQSLDIAKNNVYQYGDRFQVDYNIESNYYKMPSPFLSSEYRPVFKEKIKEDEKKEIDNTELGYDRQYFNDISIVQVRAEQSELNDGSIPKVNSSTIDLDKNLNTNLKVSTFIPKILYDCHFIVHLKSNLHDTLPSELSDNIPVFTIVNRNQPIANHITVDVDKAIEANELLMKSPSNSTQYLNLLDESNIHQLLNLLNIETSKYNPIKCLSATIINDLYVLFDTSIGGSKSPNEITLTPRLSISKSQKDLEKVKEQLLASINDWRYNAHIALQTKVIPYVHNEVVNKFSKVHRNLAQLDDLNVVISSKLFDENTDGFLGQEIIKFNQLVGRISALSTDNLDIASSDIPLLGLKQLAKDDKLLILQNQISDYTIKQLFVINIPTILVSTGFFVKGFWSGQSFVAVVLLGLAISLNDISRTMFRKLSEFEKWYVNSLRERIDQSADQLTRLLQQQIKSTNDTLIQTLNEVEELEASLATFLKDK</sequence>